<dbReference type="InterPro" id="IPR002328">
    <property type="entry name" value="ADH_Zn_CS"/>
</dbReference>
<dbReference type="Pfam" id="PF00107">
    <property type="entry name" value="ADH_zinc_N"/>
    <property type="match status" value="1"/>
</dbReference>
<sequence length="363" mass="39629">MKGKVAVMTEPGKLMLAEYDLPEVKPGAVLAKVIRTNVCGSELHIWQGHHPTKKSGVMGHEMVGKIERLGEGVDTDFAGNPVHIGDRIAAAYFLTCRKCPPCQQGQFHLCENAYQFWIKDADEPPHFHGSFATHYYIHPDQYFYKVPDNVPDSAAASANCALSQVYFGIEKAGLRYGETVVIQGAGGLGLNASAVAKEFGATVIVIDGVQKRLQRAKSFGADHLIDLNEYETEEKRAKAVYELTGGRGADVGLELSGVPAAFNEGIQLIRPGGRYVSIGNVSPGQLAPFDPGLLTRKSIQIIPVVRYDPWYLNKALSFLSRTIDKYPFEEMTDAEFSLGEIGAALDQSASREITRASVIVNER</sequence>
<evidence type="ECO:0000256" key="3">
    <source>
        <dbReference type="ARBA" id="ARBA00023002"/>
    </source>
</evidence>
<evidence type="ECO:0000256" key="4">
    <source>
        <dbReference type="RuleBase" id="RU361277"/>
    </source>
</evidence>
<evidence type="ECO:0000256" key="2">
    <source>
        <dbReference type="ARBA" id="ARBA00022833"/>
    </source>
</evidence>
<dbReference type="AlphaFoldDB" id="A0A1H8FZU2"/>
<dbReference type="InterPro" id="IPR013154">
    <property type="entry name" value="ADH-like_N"/>
</dbReference>
<dbReference type="RefSeq" id="WP_089969413.1">
    <property type="nucleotide sequence ID" value="NZ_FOCQ01000009.1"/>
</dbReference>
<dbReference type="InterPro" id="IPR020843">
    <property type="entry name" value="ER"/>
</dbReference>
<dbReference type="GO" id="GO:0016491">
    <property type="term" value="F:oxidoreductase activity"/>
    <property type="evidence" value="ECO:0007669"/>
    <property type="project" value="UniProtKB-KW"/>
</dbReference>
<dbReference type="PROSITE" id="PS00059">
    <property type="entry name" value="ADH_ZINC"/>
    <property type="match status" value="1"/>
</dbReference>
<keyword evidence="2 4" id="KW-0862">Zinc</keyword>
<dbReference type="InterPro" id="IPR036291">
    <property type="entry name" value="NAD(P)-bd_dom_sf"/>
</dbReference>
<dbReference type="Gene3D" id="3.90.180.10">
    <property type="entry name" value="Medium-chain alcohol dehydrogenases, catalytic domain"/>
    <property type="match status" value="1"/>
</dbReference>
<name>A0A1H8FZU2_9BACL</name>
<dbReference type="PANTHER" id="PTHR43401:SF2">
    <property type="entry name" value="L-THREONINE 3-DEHYDROGENASE"/>
    <property type="match status" value="1"/>
</dbReference>
<keyword evidence="1 4" id="KW-0479">Metal-binding</keyword>
<feature type="domain" description="Enoyl reductase (ER)" evidence="5">
    <location>
        <begin position="9"/>
        <end position="323"/>
    </location>
</feature>
<gene>
    <name evidence="6" type="ORF">SAMN05444955_109141</name>
</gene>
<comment type="cofactor">
    <cofactor evidence="4">
        <name>Zn(2+)</name>
        <dbReference type="ChEBI" id="CHEBI:29105"/>
    </cofactor>
</comment>
<dbReference type="CDD" id="cd08231">
    <property type="entry name" value="MDR_TM0436_like"/>
    <property type="match status" value="1"/>
</dbReference>
<dbReference type="EMBL" id="FOCQ01000009">
    <property type="protein sequence ID" value="SEN36608.1"/>
    <property type="molecule type" value="Genomic_DNA"/>
</dbReference>
<dbReference type="InterPro" id="IPR013149">
    <property type="entry name" value="ADH-like_C"/>
</dbReference>
<dbReference type="InterPro" id="IPR011032">
    <property type="entry name" value="GroES-like_sf"/>
</dbReference>
<comment type="similarity">
    <text evidence="4">Belongs to the zinc-containing alcohol dehydrogenase family.</text>
</comment>
<dbReference type="OrthoDB" id="9769198at2"/>
<dbReference type="SMART" id="SM00829">
    <property type="entry name" value="PKS_ER"/>
    <property type="match status" value="1"/>
</dbReference>
<dbReference type="GO" id="GO:0008270">
    <property type="term" value="F:zinc ion binding"/>
    <property type="evidence" value="ECO:0007669"/>
    <property type="project" value="InterPro"/>
</dbReference>
<organism evidence="6 7">
    <name type="scientific">Lihuaxuella thermophila</name>
    <dbReference type="NCBI Taxonomy" id="1173111"/>
    <lineage>
        <taxon>Bacteria</taxon>
        <taxon>Bacillati</taxon>
        <taxon>Bacillota</taxon>
        <taxon>Bacilli</taxon>
        <taxon>Bacillales</taxon>
        <taxon>Thermoactinomycetaceae</taxon>
        <taxon>Lihuaxuella</taxon>
    </lineage>
</organism>
<dbReference type="STRING" id="1173111.SAMN05444955_109141"/>
<evidence type="ECO:0000259" key="5">
    <source>
        <dbReference type="SMART" id="SM00829"/>
    </source>
</evidence>
<evidence type="ECO:0000313" key="6">
    <source>
        <dbReference type="EMBL" id="SEN36608.1"/>
    </source>
</evidence>
<dbReference type="Proteomes" id="UP000199695">
    <property type="component" value="Unassembled WGS sequence"/>
</dbReference>
<evidence type="ECO:0000256" key="1">
    <source>
        <dbReference type="ARBA" id="ARBA00022723"/>
    </source>
</evidence>
<dbReference type="SUPFAM" id="SSF50129">
    <property type="entry name" value="GroES-like"/>
    <property type="match status" value="1"/>
</dbReference>
<dbReference type="SUPFAM" id="SSF51735">
    <property type="entry name" value="NAD(P)-binding Rossmann-fold domains"/>
    <property type="match status" value="1"/>
</dbReference>
<accession>A0A1H8FZU2</accession>
<dbReference type="Pfam" id="PF08240">
    <property type="entry name" value="ADH_N"/>
    <property type="match status" value="1"/>
</dbReference>
<dbReference type="PANTHER" id="PTHR43401">
    <property type="entry name" value="L-THREONINE 3-DEHYDROGENASE"/>
    <property type="match status" value="1"/>
</dbReference>
<protein>
    <submittedName>
        <fullName evidence="6">Threonine dehydrogenase</fullName>
    </submittedName>
</protein>
<dbReference type="InterPro" id="IPR050129">
    <property type="entry name" value="Zn_alcohol_dh"/>
</dbReference>
<proteinExistence type="inferred from homology"/>
<evidence type="ECO:0000313" key="7">
    <source>
        <dbReference type="Proteomes" id="UP000199695"/>
    </source>
</evidence>
<reference evidence="6 7" key="1">
    <citation type="submission" date="2016-10" db="EMBL/GenBank/DDBJ databases">
        <authorList>
            <person name="de Groot N.N."/>
        </authorList>
    </citation>
    <scope>NUCLEOTIDE SEQUENCE [LARGE SCALE GENOMIC DNA]</scope>
    <source>
        <strain evidence="6 7">DSM 46701</strain>
    </source>
</reference>
<keyword evidence="7" id="KW-1185">Reference proteome</keyword>
<keyword evidence="3" id="KW-0560">Oxidoreductase</keyword>